<dbReference type="EMBL" id="JBHUCX010000086">
    <property type="protein sequence ID" value="MFD1677144.1"/>
    <property type="molecule type" value="Genomic_DNA"/>
</dbReference>
<comment type="caution">
    <text evidence="2">The sequence shown here is derived from an EMBL/GenBank/DDBJ whole genome shotgun (WGS) entry which is preliminary data.</text>
</comment>
<evidence type="ECO:0000313" key="2">
    <source>
        <dbReference type="EMBL" id="MFD1677144.1"/>
    </source>
</evidence>
<evidence type="ECO:0000256" key="1">
    <source>
        <dbReference type="SAM" id="Phobius"/>
    </source>
</evidence>
<keyword evidence="1" id="KW-1133">Transmembrane helix</keyword>
<keyword evidence="1" id="KW-0812">Transmembrane</keyword>
<protein>
    <submittedName>
        <fullName evidence="2">Uncharacterized protein</fullName>
    </submittedName>
</protein>
<proteinExistence type="predicted"/>
<gene>
    <name evidence="2" type="ORF">ACFSB2_20940</name>
</gene>
<feature type="transmembrane region" description="Helical" evidence="1">
    <location>
        <begin position="33"/>
        <end position="52"/>
    </location>
</feature>
<feature type="transmembrane region" description="Helical" evidence="1">
    <location>
        <begin position="7"/>
        <end position="27"/>
    </location>
</feature>
<keyword evidence="3" id="KW-1185">Reference proteome</keyword>
<keyword evidence="1" id="KW-0472">Membrane</keyword>
<feature type="transmembrane region" description="Helical" evidence="1">
    <location>
        <begin position="73"/>
        <end position="93"/>
    </location>
</feature>
<dbReference type="Proteomes" id="UP001597079">
    <property type="component" value="Unassembled WGS sequence"/>
</dbReference>
<evidence type="ECO:0000313" key="3">
    <source>
        <dbReference type="Proteomes" id="UP001597079"/>
    </source>
</evidence>
<organism evidence="2 3">
    <name type="scientific">Alicyclobacillus fodiniaquatilis</name>
    <dbReference type="NCBI Taxonomy" id="1661150"/>
    <lineage>
        <taxon>Bacteria</taxon>
        <taxon>Bacillati</taxon>
        <taxon>Bacillota</taxon>
        <taxon>Bacilli</taxon>
        <taxon>Bacillales</taxon>
        <taxon>Alicyclobacillaceae</taxon>
        <taxon>Alicyclobacillus</taxon>
    </lineage>
</organism>
<dbReference type="RefSeq" id="WP_377945059.1">
    <property type="nucleotide sequence ID" value="NZ_JBHUCX010000086.1"/>
</dbReference>
<name>A0ABW4JLB2_9BACL</name>
<sequence>MKWFWRSFLTIFFSLLVLQILYAWLWYEVGYKWGYGLFLYIIEGILLPIGVSKFMLFRKTPALNIDKKWRIKFYWSSSVLYLVSYMIGMYIYMIVSGYQTAHHDWGGGVAELEAIGQWIITSFVLRQTMKYHEFESYKRNRPEK</sequence>
<accession>A0ABW4JLB2</accession>
<reference evidence="3" key="1">
    <citation type="journal article" date="2019" name="Int. J. Syst. Evol. Microbiol.">
        <title>The Global Catalogue of Microorganisms (GCM) 10K type strain sequencing project: providing services to taxonomists for standard genome sequencing and annotation.</title>
        <authorList>
            <consortium name="The Broad Institute Genomics Platform"/>
            <consortium name="The Broad Institute Genome Sequencing Center for Infectious Disease"/>
            <person name="Wu L."/>
            <person name="Ma J."/>
        </authorList>
    </citation>
    <scope>NUCLEOTIDE SEQUENCE [LARGE SCALE GENOMIC DNA]</scope>
    <source>
        <strain evidence="3">CGMCC 1.12286</strain>
    </source>
</reference>